<dbReference type="Proteomes" id="UP000281406">
    <property type="component" value="Unassembled WGS sequence"/>
</dbReference>
<dbReference type="AlphaFoldDB" id="A0A3N0XJK1"/>
<feature type="region of interest" description="Disordered" evidence="1">
    <location>
        <begin position="1"/>
        <end position="31"/>
    </location>
</feature>
<name>A0A3N0XJK1_ANAGA</name>
<evidence type="ECO:0000256" key="1">
    <source>
        <dbReference type="SAM" id="MobiDB-lite"/>
    </source>
</evidence>
<dbReference type="EMBL" id="RJVU01071502">
    <property type="protein sequence ID" value="ROI46667.1"/>
    <property type="molecule type" value="Genomic_DNA"/>
</dbReference>
<organism evidence="2 3">
    <name type="scientific">Anabarilius grahami</name>
    <name type="common">Kanglang fish</name>
    <name type="synonym">Barilius grahami</name>
    <dbReference type="NCBI Taxonomy" id="495550"/>
    <lineage>
        <taxon>Eukaryota</taxon>
        <taxon>Metazoa</taxon>
        <taxon>Chordata</taxon>
        <taxon>Craniata</taxon>
        <taxon>Vertebrata</taxon>
        <taxon>Euteleostomi</taxon>
        <taxon>Actinopterygii</taxon>
        <taxon>Neopterygii</taxon>
        <taxon>Teleostei</taxon>
        <taxon>Ostariophysi</taxon>
        <taxon>Cypriniformes</taxon>
        <taxon>Xenocyprididae</taxon>
        <taxon>Xenocypridinae</taxon>
        <taxon>Xenocypridinae incertae sedis</taxon>
        <taxon>Anabarilius</taxon>
    </lineage>
</organism>
<keyword evidence="3" id="KW-1185">Reference proteome</keyword>
<gene>
    <name evidence="2" type="ORF">DPX16_7785</name>
</gene>
<reference evidence="2 3" key="1">
    <citation type="submission" date="2018-10" db="EMBL/GenBank/DDBJ databases">
        <title>Genome assembly for a Yunnan-Guizhou Plateau 3E fish, Anabarilius grahami (Regan), and its evolutionary and genetic applications.</title>
        <authorList>
            <person name="Jiang W."/>
        </authorList>
    </citation>
    <scope>NUCLEOTIDE SEQUENCE [LARGE SCALE GENOMIC DNA]</scope>
    <source>
        <strain evidence="2">AG-KIZ</strain>
        <tissue evidence="2">Muscle</tissue>
    </source>
</reference>
<proteinExistence type="predicted"/>
<accession>A0A3N0XJK1</accession>
<evidence type="ECO:0000313" key="2">
    <source>
        <dbReference type="EMBL" id="ROI46667.1"/>
    </source>
</evidence>
<sequence length="66" mass="7286">MNATPCESLRSSPATAPLREGKGHTTPTGTTGICNVTLHLPAVETWQYVEQRLNNYTDNYAGQREH</sequence>
<feature type="compositionally biased region" description="Polar residues" evidence="1">
    <location>
        <begin position="1"/>
        <end position="14"/>
    </location>
</feature>
<comment type="caution">
    <text evidence="2">The sequence shown here is derived from an EMBL/GenBank/DDBJ whole genome shotgun (WGS) entry which is preliminary data.</text>
</comment>
<evidence type="ECO:0000313" key="3">
    <source>
        <dbReference type="Proteomes" id="UP000281406"/>
    </source>
</evidence>
<protein>
    <submittedName>
        <fullName evidence="2">Uncharacterized protein</fullName>
    </submittedName>
</protein>